<sequence length="103" mass="10733">MKTATQLSILVFTLAMSTSSFAAGSTSVTASVNASTAASLSAMANMNTSSSSVTQEVLSDIKSHVSKAIKANLIDLKESTKATLIESFTPQSKEAREDKDKGQ</sequence>
<accession>A0A5S3X151</accession>
<name>A0A5S3X151_9GAMM</name>
<evidence type="ECO:0000256" key="1">
    <source>
        <dbReference type="SAM" id="SignalP"/>
    </source>
</evidence>
<reference evidence="2 3" key="1">
    <citation type="submission" date="2018-01" db="EMBL/GenBank/DDBJ databases">
        <authorList>
            <person name="Paulsen S."/>
            <person name="Gram L.K."/>
        </authorList>
    </citation>
    <scope>NUCLEOTIDE SEQUENCE [LARGE SCALE GENOMIC DNA]</scope>
    <source>
        <strain evidence="2 3">S2599</strain>
    </source>
</reference>
<dbReference type="OrthoDB" id="6315292at2"/>
<protein>
    <submittedName>
        <fullName evidence="2">Uncharacterized protein</fullName>
    </submittedName>
</protein>
<dbReference type="AlphaFoldDB" id="A0A5S3X151"/>
<comment type="caution">
    <text evidence="2">The sequence shown here is derived from an EMBL/GenBank/DDBJ whole genome shotgun (WGS) entry which is preliminary data.</text>
</comment>
<reference evidence="3" key="2">
    <citation type="submission" date="2019-06" db="EMBL/GenBank/DDBJ databases">
        <title>Co-occurence of chitin degradation, pigmentation and bioactivity in marine Pseudoalteromonas.</title>
        <authorList>
            <person name="Sonnenschein E.C."/>
            <person name="Bech P.K."/>
        </authorList>
    </citation>
    <scope>NUCLEOTIDE SEQUENCE [LARGE SCALE GENOMIC DNA]</scope>
    <source>
        <strain evidence="3">S2599</strain>
    </source>
</reference>
<dbReference type="EMBL" id="PNCJ01000012">
    <property type="protein sequence ID" value="TMP37943.1"/>
    <property type="molecule type" value="Genomic_DNA"/>
</dbReference>
<proteinExistence type="predicted"/>
<gene>
    <name evidence="2" type="ORF">CWB98_08265</name>
</gene>
<keyword evidence="1" id="KW-0732">Signal</keyword>
<evidence type="ECO:0000313" key="2">
    <source>
        <dbReference type="EMBL" id="TMP37943.1"/>
    </source>
</evidence>
<dbReference type="Proteomes" id="UP000306719">
    <property type="component" value="Unassembled WGS sequence"/>
</dbReference>
<feature type="chain" id="PRO_5024271841" evidence="1">
    <location>
        <begin position="23"/>
        <end position="103"/>
    </location>
</feature>
<dbReference type="RefSeq" id="WP_138544416.1">
    <property type="nucleotide sequence ID" value="NZ_PNCJ01000012.1"/>
</dbReference>
<feature type="signal peptide" evidence="1">
    <location>
        <begin position="1"/>
        <end position="22"/>
    </location>
</feature>
<evidence type="ECO:0000313" key="3">
    <source>
        <dbReference type="Proteomes" id="UP000306719"/>
    </source>
</evidence>
<organism evidence="2 3">
    <name type="scientific">Pseudoalteromonas rubra</name>
    <dbReference type="NCBI Taxonomy" id="43658"/>
    <lineage>
        <taxon>Bacteria</taxon>
        <taxon>Pseudomonadati</taxon>
        <taxon>Pseudomonadota</taxon>
        <taxon>Gammaproteobacteria</taxon>
        <taxon>Alteromonadales</taxon>
        <taxon>Pseudoalteromonadaceae</taxon>
        <taxon>Pseudoalteromonas</taxon>
    </lineage>
</organism>